<comment type="caution">
    <text evidence="2">The sequence shown here is derived from an EMBL/GenBank/DDBJ whole genome shotgun (WGS) entry which is preliminary data.</text>
</comment>
<gene>
    <name evidence="2" type="ORF">GOP47_0025623</name>
</gene>
<sequence length="377" mass="42153">MTMHARAHSTEKENVESGSARTRFGLSLSKAEASIAEHKSSAVLFGFTNEKRFQERSNKPLKEREVNVLDEAGGGLGASSGSVTTDYGDGLAAAFLEGSQSHHLKGTPLDYPPEEIGSLKPGCRQILVEQPQMVLVQERLQEASCGAHHDIESYKAPFFSTESMRAPLLREYQDRSEDEIPCDLLRPDDPFLFTQLQNPCEKLRPCFESKVVEIQCVERSPCAEESDYSMPSHSQHIPNTDHVVVLFSVQKCLEDNAARANRYKLLKLSSFCSLYSHKVFGWVTRMVREQNITYCLQRIQQIFSPSAARGFTRLDSQKLPKVSTKMCSPSSKKGLGKDKELRVVLLKINEVLASMKTSSSENMQDRNRSETTVSSHG</sequence>
<dbReference type="OrthoDB" id="10442805at2759"/>
<dbReference type="Proteomes" id="UP000886520">
    <property type="component" value="Chromosome 25"/>
</dbReference>
<protein>
    <submittedName>
        <fullName evidence="2">Uncharacterized protein</fullName>
    </submittedName>
</protein>
<evidence type="ECO:0000313" key="2">
    <source>
        <dbReference type="EMBL" id="KAI5059304.1"/>
    </source>
</evidence>
<name>A0A9D4Z347_ADICA</name>
<dbReference type="EMBL" id="JABFUD020000025">
    <property type="protein sequence ID" value="KAI5059304.1"/>
    <property type="molecule type" value="Genomic_DNA"/>
</dbReference>
<proteinExistence type="predicted"/>
<accession>A0A9D4Z347</accession>
<evidence type="ECO:0000313" key="3">
    <source>
        <dbReference type="Proteomes" id="UP000886520"/>
    </source>
</evidence>
<feature type="region of interest" description="Disordered" evidence="1">
    <location>
        <begin position="356"/>
        <end position="377"/>
    </location>
</feature>
<dbReference type="AlphaFoldDB" id="A0A9D4Z347"/>
<evidence type="ECO:0000256" key="1">
    <source>
        <dbReference type="SAM" id="MobiDB-lite"/>
    </source>
</evidence>
<keyword evidence="3" id="KW-1185">Reference proteome</keyword>
<reference evidence="2" key="1">
    <citation type="submission" date="2021-01" db="EMBL/GenBank/DDBJ databases">
        <title>Adiantum capillus-veneris genome.</title>
        <authorList>
            <person name="Fang Y."/>
            <person name="Liao Q."/>
        </authorList>
    </citation>
    <scope>NUCLEOTIDE SEQUENCE</scope>
    <source>
        <strain evidence="2">H3</strain>
        <tissue evidence="2">Leaf</tissue>
    </source>
</reference>
<feature type="region of interest" description="Disordered" evidence="1">
    <location>
        <begin position="1"/>
        <end position="21"/>
    </location>
</feature>
<organism evidence="2 3">
    <name type="scientific">Adiantum capillus-veneris</name>
    <name type="common">Maidenhair fern</name>
    <dbReference type="NCBI Taxonomy" id="13818"/>
    <lineage>
        <taxon>Eukaryota</taxon>
        <taxon>Viridiplantae</taxon>
        <taxon>Streptophyta</taxon>
        <taxon>Embryophyta</taxon>
        <taxon>Tracheophyta</taxon>
        <taxon>Polypodiopsida</taxon>
        <taxon>Polypodiidae</taxon>
        <taxon>Polypodiales</taxon>
        <taxon>Pteridineae</taxon>
        <taxon>Pteridaceae</taxon>
        <taxon>Vittarioideae</taxon>
        <taxon>Adiantum</taxon>
    </lineage>
</organism>